<feature type="signal peptide" evidence="4">
    <location>
        <begin position="1"/>
        <end position="26"/>
    </location>
</feature>
<evidence type="ECO:0000313" key="7">
    <source>
        <dbReference type="WBParaSite" id="SMUV_0000051101-mRNA-1"/>
    </source>
</evidence>
<comment type="similarity">
    <text evidence="1">Belongs to the glycosyltransferase 25 family.</text>
</comment>
<dbReference type="GO" id="GO:0050211">
    <property type="term" value="F:procollagen galactosyltransferase activity"/>
    <property type="evidence" value="ECO:0007669"/>
    <property type="project" value="TreeGrafter"/>
</dbReference>
<keyword evidence="3" id="KW-0808">Transferase</keyword>
<evidence type="ECO:0000313" key="6">
    <source>
        <dbReference type="Proteomes" id="UP000046393"/>
    </source>
</evidence>
<keyword evidence="4" id="KW-0732">Signal</keyword>
<evidence type="ECO:0000256" key="2">
    <source>
        <dbReference type="ARBA" id="ARBA00022676"/>
    </source>
</evidence>
<keyword evidence="6" id="KW-1185">Reference proteome</keyword>
<name>A0A0N5A8V0_9BILA</name>
<sequence length="396" mass="46229">MGIVLNVVVLSTFLLDVLRFTNSLSAKPLPNFCPGNDECQAFYPLITFSFYLDEDVHIIPFFFGYLENIDYPKDRIILDIYVNNETNYTFDRTNLPLLINLKHPNVSSATFSMKYVSNCAGIINPVNAFLFSLSRMELTVHIDHSNFYGVHIACRSSLLGNEWKQVIIIMETDLTLLKLFGFDYQLWEATDGKNLENEPLFNEIKLLDNYEDPYFKRPMKAGEVGCFLSHYRIWKDVILNNYSRIIVFEDDLRFSITGINRLSELIEDLDSQHFQWDFVYLGRKKLAGDNEKWFFIGIRHLSTVSYSYWTIGYMLSYSGAQKLLQNNPLKKLLPVDEYIPIMFNQHPNSTWMEMFKKRDLSAFTVFPLIVHPEKYTVDIGYVSDTEDSPVITNYKF</sequence>
<feature type="chain" id="PRO_5005892935" evidence="4">
    <location>
        <begin position="27"/>
        <end position="396"/>
    </location>
</feature>
<accession>A0A0N5A8V0</accession>
<dbReference type="Pfam" id="PF01755">
    <property type="entry name" value="Glyco_transf_25"/>
    <property type="match status" value="1"/>
</dbReference>
<organism evidence="6 7">
    <name type="scientific">Syphacia muris</name>
    <dbReference type="NCBI Taxonomy" id="451379"/>
    <lineage>
        <taxon>Eukaryota</taxon>
        <taxon>Metazoa</taxon>
        <taxon>Ecdysozoa</taxon>
        <taxon>Nematoda</taxon>
        <taxon>Chromadorea</taxon>
        <taxon>Rhabditida</taxon>
        <taxon>Spirurina</taxon>
        <taxon>Oxyuridomorpha</taxon>
        <taxon>Oxyuroidea</taxon>
        <taxon>Oxyuridae</taxon>
        <taxon>Syphacia</taxon>
    </lineage>
</organism>
<dbReference type="Proteomes" id="UP000046393">
    <property type="component" value="Unplaced"/>
</dbReference>
<dbReference type="CDD" id="cd06532">
    <property type="entry name" value="Glyco_transf_25"/>
    <property type="match status" value="1"/>
</dbReference>
<dbReference type="InterPro" id="IPR002654">
    <property type="entry name" value="Glyco_trans_25"/>
</dbReference>
<proteinExistence type="inferred from homology"/>
<evidence type="ECO:0000256" key="4">
    <source>
        <dbReference type="SAM" id="SignalP"/>
    </source>
</evidence>
<reference evidence="7" key="1">
    <citation type="submission" date="2017-02" db="UniProtKB">
        <authorList>
            <consortium name="WormBaseParasite"/>
        </authorList>
    </citation>
    <scope>IDENTIFICATION</scope>
</reference>
<evidence type="ECO:0000259" key="5">
    <source>
        <dbReference type="Pfam" id="PF01755"/>
    </source>
</evidence>
<protein>
    <submittedName>
        <fullName evidence="7">Glycosyltransferase 25 family member</fullName>
    </submittedName>
</protein>
<dbReference type="AlphaFoldDB" id="A0A0N5A8V0"/>
<dbReference type="InterPro" id="IPR050757">
    <property type="entry name" value="Collagen_mod_GT25"/>
</dbReference>
<dbReference type="PANTHER" id="PTHR10730">
    <property type="entry name" value="PROCOLLAGEN-LYSINE,2-OXOGLUTARATE 5-DIOXYGENASE/GLYCOSYLTRANSFERASE 25 FAMILY MEMBER"/>
    <property type="match status" value="1"/>
</dbReference>
<feature type="domain" description="Glycosyl transferase family 25" evidence="5">
    <location>
        <begin position="181"/>
        <end position="338"/>
    </location>
</feature>
<dbReference type="WBParaSite" id="SMUV_0000051101-mRNA-1">
    <property type="protein sequence ID" value="SMUV_0000051101-mRNA-1"/>
    <property type="gene ID" value="SMUV_0000051101"/>
</dbReference>
<keyword evidence="2" id="KW-0328">Glycosyltransferase</keyword>
<evidence type="ECO:0000256" key="3">
    <source>
        <dbReference type="ARBA" id="ARBA00022679"/>
    </source>
</evidence>
<dbReference type="PANTHER" id="PTHR10730:SF53">
    <property type="entry name" value="GLYCOSYLTRANSFERASE 25 FAMILY MEMBER"/>
    <property type="match status" value="1"/>
</dbReference>
<dbReference type="STRING" id="451379.A0A0N5A8V0"/>
<evidence type="ECO:0000256" key="1">
    <source>
        <dbReference type="ARBA" id="ARBA00006721"/>
    </source>
</evidence>